<evidence type="ECO:0000313" key="2">
    <source>
        <dbReference type="Proteomes" id="UP000029223"/>
    </source>
</evidence>
<comment type="caution">
    <text evidence="1">The sequence shown here is derived from an EMBL/GenBank/DDBJ whole genome shotgun (WGS) entry which is preliminary data.</text>
</comment>
<dbReference type="Proteomes" id="UP000029223">
    <property type="component" value="Unassembled WGS sequence"/>
</dbReference>
<reference evidence="2" key="1">
    <citation type="submission" date="2014-09" db="EMBL/GenBank/DDBJ databases">
        <title>Vibrio variabilis JCM 19239. (C206) whole genome shotgun sequence.</title>
        <authorList>
            <person name="Sawabe T."/>
            <person name="Meirelles P."/>
            <person name="Nakanishi M."/>
            <person name="Sayaka M."/>
            <person name="Hattori M."/>
            <person name="Ohkuma M."/>
        </authorList>
    </citation>
    <scope>NUCLEOTIDE SEQUENCE [LARGE SCALE GENOMIC DNA]</scope>
    <source>
        <strain evidence="2">JCM 19239</strain>
    </source>
</reference>
<dbReference type="EMBL" id="BBMS01000052">
    <property type="protein sequence ID" value="GAL28889.1"/>
    <property type="molecule type" value="Genomic_DNA"/>
</dbReference>
<accession>A0ABQ0JJE8</accession>
<organism evidence="1 2">
    <name type="scientific">Vibrio variabilis</name>
    <dbReference type="NCBI Taxonomy" id="990271"/>
    <lineage>
        <taxon>Bacteria</taxon>
        <taxon>Pseudomonadati</taxon>
        <taxon>Pseudomonadota</taxon>
        <taxon>Gammaproteobacteria</taxon>
        <taxon>Vibrionales</taxon>
        <taxon>Vibrionaceae</taxon>
        <taxon>Vibrio</taxon>
    </lineage>
</organism>
<gene>
    <name evidence="1" type="ORF">JCM19239_2130</name>
</gene>
<name>A0ABQ0JJE8_9VIBR</name>
<sequence length="60" mass="7005">MNNKELYLEMLKVHIKLHAFASCLNEEMVQLKSLIESMDNQSTEVKKRRKIIGPDDSIPF</sequence>
<proteinExistence type="predicted"/>
<evidence type="ECO:0000313" key="1">
    <source>
        <dbReference type="EMBL" id="GAL28889.1"/>
    </source>
</evidence>
<keyword evidence="2" id="KW-1185">Reference proteome</keyword>
<protein>
    <submittedName>
        <fullName evidence="1">Uncharacterized protein</fullName>
    </submittedName>
</protein>